<name>A0ABP9FZA3_9MICC</name>
<dbReference type="RefSeq" id="WP_345477891.1">
    <property type="nucleotide sequence ID" value="NZ_BAABLW010000007.1"/>
</dbReference>
<keyword evidence="2" id="KW-1185">Reference proteome</keyword>
<gene>
    <name evidence="1" type="ORF">GCM10025790_20290</name>
</gene>
<dbReference type="Pfam" id="PF09438">
    <property type="entry name" value="DUF2017"/>
    <property type="match status" value="1"/>
</dbReference>
<evidence type="ECO:0000313" key="2">
    <source>
        <dbReference type="Proteomes" id="UP001500368"/>
    </source>
</evidence>
<proteinExistence type="predicted"/>
<sequence length="232" mass="24986">MARAFRATTRGYKADLETHERRLISQLCADVISLLERRGEQITDGAAESAADQGSAAGDDVFAHFRRELAGLGVGLEDSAASQEAEPAGLAAPEDPVLARLLPEAAEDPQEAAQLRRLTEASLRESKLAGLRTARMLLESDPVTLTEEQAPIFGRALNDVRLTLATRLGIEDEADAEQIHQMAGSSQAATTEQFMAEVYAFTTWLQETLFSAMLELLPDDGDEIGSAEEGAE</sequence>
<accession>A0ABP9FZA3</accession>
<dbReference type="InterPro" id="IPR018561">
    <property type="entry name" value="AosR"/>
</dbReference>
<dbReference type="EMBL" id="BAABLW010000007">
    <property type="protein sequence ID" value="GAA4923169.1"/>
    <property type="molecule type" value="Genomic_DNA"/>
</dbReference>
<protein>
    <submittedName>
        <fullName evidence="1">DUF2017 domain-containing protein</fullName>
    </submittedName>
</protein>
<dbReference type="Proteomes" id="UP001500368">
    <property type="component" value="Unassembled WGS sequence"/>
</dbReference>
<comment type="caution">
    <text evidence="1">The sequence shown here is derived from an EMBL/GenBank/DDBJ whole genome shotgun (WGS) entry which is preliminary data.</text>
</comment>
<organism evidence="1 2">
    <name type="scientific">Nesterenkonia rhizosphaerae</name>
    <dbReference type="NCBI Taxonomy" id="1348272"/>
    <lineage>
        <taxon>Bacteria</taxon>
        <taxon>Bacillati</taxon>
        <taxon>Actinomycetota</taxon>
        <taxon>Actinomycetes</taxon>
        <taxon>Micrococcales</taxon>
        <taxon>Micrococcaceae</taxon>
        <taxon>Nesterenkonia</taxon>
    </lineage>
</organism>
<evidence type="ECO:0000313" key="1">
    <source>
        <dbReference type="EMBL" id="GAA4923169.1"/>
    </source>
</evidence>
<reference evidence="2" key="1">
    <citation type="journal article" date="2019" name="Int. J. Syst. Evol. Microbiol.">
        <title>The Global Catalogue of Microorganisms (GCM) 10K type strain sequencing project: providing services to taxonomists for standard genome sequencing and annotation.</title>
        <authorList>
            <consortium name="The Broad Institute Genomics Platform"/>
            <consortium name="The Broad Institute Genome Sequencing Center for Infectious Disease"/>
            <person name="Wu L."/>
            <person name="Ma J."/>
        </authorList>
    </citation>
    <scope>NUCLEOTIDE SEQUENCE [LARGE SCALE GENOMIC DNA]</scope>
    <source>
        <strain evidence="2">JCM 19129</strain>
    </source>
</reference>